<accession>A0ABS0S9Q5</accession>
<dbReference type="EMBL" id="JADGMQ010000002">
    <property type="protein sequence ID" value="MBI1620023.1"/>
    <property type="molecule type" value="Genomic_DNA"/>
</dbReference>
<gene>
    <name evidence="2" type="ORF">IOD40_05010</name>
</gene>
<sequence>MSFDQIERSNYDGKPILLYEFVHGSTVWRYNGGQKDLTLNGVLYEAIPVSHEGYSMSGNPTSDDITISISMRAGVTDLFNGTPPSRSIQVSIRTLHFGDKEAPVVWSGIIKSMRRASTVEAKFNCNSLLSTLNRNGLRLSWQRGCPHALYDNLCRVNPADYGTAVQVNAVIGDHVEAAGATGLPNGYLNGGYLSFTTAHGTTETRAIEEHWQNRIRLLGAADGMTVGQWIIVYPGCDRTSGTCINKFNNLSNYGGFPHLPNKSPFDGDPVF</sequence>
<feature type="domain" description="Bacteriophage phiJL001 Gp84 C-terminal" evidence="1">
    <location>
        <begin position="186"/>
        <end position="262"/>
    </location>
</feature>
<proteinExistence type="predicted"/>
<dbReference type="RefSeq" id="WP_198474929.1">
    <property type="nucleotide sequence ID" value="NZ_JADGMQ010000002.1"/>
</dbReference>
<dbReference type="Pfam" id="PF09931">
    <property type="entry name" value="Phage_phiJL001_Gp84_N"/>
    <property type="match status" value="1"/>
</dbReference>
<protein>
    <submittedName>
        <fullName evidence="2">Phage BR0599 family protein</fullName>
    </submittedName>
</protein>
<dbReference type="Proteomes" id="UP000601789">
    <property type="component" value="Unassembled WGS sequence"/>
</dbReference>
<comment type="caution">
    <text evidence="2">The sequence shown here is derived from an EMBL/GenBank/DDBJ whole genome shotgun (WGS) entry which is preliminary data.</text>
</comment>
<evidence type="ECO:0000313" key="3">
    <source>
        <dbReference type="Proteomes" id="UP000601789"/>
    </source>
</evidence>
<keyword evidence="3" id="KW-1185">Reference proteome</keyword>
<evidence type="ECO:0000259" key="1">
    <source>
        <dbReference type="Pfam" id="PF09356"/>
    </source>
</evidence>
<name>A0ABS0S9Q5_9HYPH</name>
<dbReference type="Pfam" id="PF09356">
    <property type="entry name" value="Phage_BR0599"/>
    <property type="match status" value="1"/>
</dbReference>
<dbReference type="InterPro" id="IPR011928">
    <property type="entry name" value="Phage_phiJL001_Gp84"/>
</dbReference>
<evidence type="ECO:0000313" key="2">
    <source>
        <dbReference type="EMBL" id="MBI1620023.1"/>
    </source>
</evidence>
<organism evidence="2 3">
    <name type="scientific">Aquamicrobium zhengzhouense</name>
    <dbReference type="NCBI Taxonomy" id="2781738"/>
    <lineage>
        <taxon>Bacteria</taxon>
        <taxon>Pseudomonadati</taxon>
        <taxon>Pseudomonadota</taxon>
        <taxon>Alphaproteobacteria</taxon>
        <taxon>Hyphomicrobiales</taxon>
        <taxon>Phyllobacteriaceae</taxon>
        <taxon>Aquamicrobium</taxon>
    </lineage>
</organism>
<reference evidence="2 3" key="1">
    <citation type="submission" date="2020-10" db="EMBL/GenBank/DDBJ databases">
        <title>Aquamicrobium zhengzhouensis sp. nov., a exopolysaccharide producing bacterium isolated from farmland soil.</title>
        <authorList>
            <person name="Wang X."/>
        </authorList>
    </citation>
    <scope>NUCLEOTIDE SEQUENCE [LARGE SCALE GENOMIC DNA]</scope>
    <source>
        <strain evidence="3">cd-1</strain>
    </source>
</reference>
<dbReference type="NCBIfam" id="TIGR02218">
    <property type="entry name" value="phg_TIGR02218"/>
    <property type="match status" value="1"/>
</dbReference>
<dbReference type="InterPro" id="IPR018964">
    <property type="entry name" value="Phage_phiJL001_Gp84_C"/>
</dbReference>